<organism evidence="7 8">
    <name type="scientific">Planoprotostelium fungivorum</name>
    <dbReference type="NCBI Taxonomy" id="1890364"/>
    <lineage>
        <taxon>Eukaryota</taxon>
        <taxon>Amoebozoa</taxon>
        <taxon>Evosea</taxon>
        <taxon>Variosea</taxon>
        <taxon>Cavosteliida</taxon>
        <taxon>Cavosteliaceae</taxon>
        <taxon>Planoprotostelium</taxon>
    </lineage>
</organism>
<comment type="cofactor">
    <cofactor evidence="1">
        <name>Zn(2+)</name>
        <dbReference type="ChEBI" id="CHEBI:29105"/>
    </cofactor>
</comment>
<dbReference type="OrthoDB" id="424012at2759"/>
<dbReference type="Pfam" id="PF00850">
    <property type="entry name" value="Hist_deacetyl"/>
    <property type="match status" value="1"/>
</dbReference>
<evidence type="ECO:0000313" key="8">
    <source>
        <dbReference type="Proteomes" id="UP000241769"/>
    </source>
</evidence>
<dbReference type="GO" id="GO:0016787">
    <property type="term" value="F:hydrolase activity"/>
    <property type="evidence" value="ECO:0007669"/>
    <property type="project" value="UniProtKB-KW"/>
</dbReference>
<dbReference type="InterPro" id="IPR023696">
    <property type="entry name" value="Ureohydrolase_dom_sf"/>
</dbReference>
<protein>
    <submittedName>
        <fullName evidence="7">Deacetylase, histone deacetylase/acetoin utilization protein</fullName>
    </submittedName>
</protein>
<dbReference type="Proteomes" id="UP000241769">
    <property type="component" value="Unassembled WGS sequence"/>
</dbReference>
<evidence type="ECO:0000256" key="2">
    <source>
        <dbReference type="ARBA" id="ARBA00005947"/>
    </source>
</evidence>
<dbReference type="GO" id="GO:0040029">
    <property type="term" value="P:epigenetic regulation of gene expression"/>
    <property type="evidence" value="ECO:0007669"/>
    <property type="project" value="TreeGrafter"/>
</dbReference>
<proteinExistence type="inferred from homology"/>
<dbReference type="InParanoid" id="A0A2P6N1Y2"/>
<dbReference type="CDD" id="cd10001">
    <property type="entry name" value="HDAC_classII_APAH"/>
    <property type="match status" value="1"/>
</dbReference>
<dbReference type="PANTHER" id="PTHR10625:SF17">
    <property type="entry name" value="HISTONE DEACETYLASE 8"/>
    <property type="match status" value="1"/>
</dbReference>
<comment type="caution">
    <text evidence="7">The sequence shown here is derived from an EMBL/GenBank/DDBJ whole genome shotgun (WGS) entry which is preliminary data.</text>
</comment>
<keyword evidence="8" id="KW-1185">Reference proteome</keyword>
<name>A0A2P6N1Y2_9EUKA</name>
<dbReference type="SUPFAM" id="SSF52768">
    <property type="entry name" value="Arginase/deacetylase"/>
    <property type="match status" value="1"/>
</dbReference>
<dbReference type="AlphaFoldDB" id="A0A2P6N1Y2"/>
<evidence type="ECO:0000313" key="7">
    <source>
        <dbReference type="EMBL" id="PRP77953.1"/>
    </source>
</evidence>
<dbReference type="STRING" id="1890364.A0A2P6N1Y2"/>
<keyword evidence="3" id="KW-0479">Metal-binding</keyword>
<keyword evidence="4" id="KW-0378">Hydrolase</keyword>
<dbReference type="GO" id="GO:0046872">
    <property type="term" value="F:metal ion binding"/>
    <property type="evidence" value="ECO:0007669"/>
    <property type="project" value="UniProtKB-KW"/>
</dbReference>
<dbReference type="InterPro" id="IPR000286">
    <property type="entry name" value="HDACs"/>
</dbReference>
<evidence type="ECO:0000256" key="3">
    <source>
        <dbReference type="ARBA" id="ARBA00022723"/>
    </source>
</evidence>
<dbReference type="PANTHER" id="PTHR10625">
    <property type="entry name" value="HISTONE DEACETYLASE HDAC1-RELATED"/>
    <property type="match status" value="1"/>
</dbReference>
<evidence type="ECO:0000256" key="5">
    <source>
        <dbReference type="ARBA" id="ARBA00022833"/>
    </source>
</evidence>
<evidence type="ECO:0000259" key="6">
    <source>
        <dbReference type="Pfam" id="PF00850"/>
    </source>
</evidence>
<dbReference type="InterPro" id="IPR037138">
    <property type="entry name" value="His_deacetylse_dom_sf"/>
</dbReference>
<dbReference type="PRINTS" id="PR01270">
    <property type="entry name" value="HDASUPER"/>
</dbReference>
<evidence type="ECO:0000256" key="4">
    <source>
        <dbReference type="ARBA" id="ARBA00022801"/>
    </source>
</evidence>
<feature type="domain" description="Histone deacetylase" evidence="6">
    <location>
        <begin position="29"/>
        <end position="357"/>
    </location>
</feature>
<accession>A0A2P6N1Y2</accession>
<evidence type="ECO:0000256" key="1">
    <source>
        <dbReference type="ARBA" id="ARBA00001947"/>
    </source>
</evidence>
<sequence>MSVTQSSTQKTIPILYDPVHNIHDVGTFEKTERAENIFQRLSTDERYHVVSSFVKDMNHITAIHEKDYVDYLRLACEDLQADQIHRCEIVAYDRAKQRKPKSIKAQIGWYCYETTTGICKGTYEASVASAFVALSGASLLRGSNSVEDRGEHDLVYSICRPPGHHATSSRFGGFCYLNNAALAAHYLTRSKPDDRNGEKRRVAVLDIDYHGGNGTQEIFYDRDDVFVVSIHGDPDIWLGELYFWGYSDEIGEGPGKGFNLNLPVDPQDHGAVVDYKAYEGYLDRAIKAIREFSPEFLVISFGVDTSVHDPLGIFAMQNEDYHKIGSRVRETLKVPTLVVQEGGYHPHLGECAHQLLQGLSK</sequence>
<keyword evidence="5" id="KW-0862">Zinc</keyword>
<dbReference type="InterPro" id="IPR023801">
    <property type="entry name" value="His_deacetylse_dom"/>
</dbReference>
<comment type="similarity">
    <text evidence="2">Belongs to the histone deacetylase family.</text>
</comment>
<reference evidence="7 8" key="1">
    <citation type="journal article" date="2018" name="Genome Biol. Evol.">
        <title>Multiple Roots of Fruiting Body Formation in Amoebozoa.</title>
        <authorList>
            <person name="Hillmann F."/>
            <person name="Forbes G."/>
            <person name="Novohradska S."/>
            <person name="Ferling I."/>
            <person name="Riege K."/>
            <person name="Groth M."/>
            <person name="Westermann M."/>
            <person name="Marz M."/>
            <person name="Spaller T."/>
            <person name="Winckler T."/>
            <person name="Schaap P."/>
            <person name="Glockner G."/>
        </authorList>
    </citation>
    <scope>NUCLEOTIDE SEQUENCE [LARGE SCALE GENOMIC DNA]</scope>
    <source>
        <strain evidence="7 8">Jena</strain>
    </source>
</reference>
<dbReference type="EMBL" id="MDYQ01000250">
    <property type="protein sequence ID" value="PRP77953.1"/>
    <property type="molecule type" value="Genomic_DNA"/>
</dbReference>
<dbReference type="Gene3D" id="3.40.800.20">
    <property type="entry name" value="Histone deacetylase domain"/>
    <property type="match status" value="1"/>
</dbReference>
<dbReference type="GO" id="GO:0004407">
    <property type="term" value="F:histone deacetylase activity"/>
    <property type="evidence" value="ECO:0007669"/>
    <property type="project" value="TreeGrafter"/>
</dbReference>
<gene>
    <name evidence="7" type="ORF">PROFUN_08487</name>
</gene>